<reference evidence="3" key="2">
    <citation type="submission" date="2016-10" db="EMBL/GenBank/DDBJ databases">
        <authorList>
            <person name="Wibberg D."/>
        </authorList>
    </citation>
    <scope>NUCLEOTIDE SEQUENCE [LARGE SCALE GENOMIC DNA]</scope>
</reference>
<protein>
    <submittedName>
        <fullName evidence="1">Uncharacterized protein</fullName>
    </submittedName>
</protein>
<dbReference type="AlphaFoldDB" id="A0A1H8WGP9"/>
<evidence type="ECO:0000313" key="2">
    <source>
        <dbReference type="EMBL" id="SEP26806.1"/>
    </source>
</evidence>
<dbReference type="STRING" id="501024.RTCCBAU85039_6543"/>
<gene>
    <name evidence="1" type="ORF">RTCCBAU85039_6543</name>
    <name evidence="2" type="ORF">SAMN05216228_106411</name>
</gene>
<dbReference type="EMBL" id="FOCV01000064">
    <property type="protein sequence ID" value="SEP26806.1"/>
    <property type="molecule type" value="Genomic_DNA"/>
</dbReference>
<reference evidence="2 4" key="3">
    <citation type="submission" date="2016-10" db="EMBL/GenBank/DDBJ databases">
        <authorList>
            <person name="Varghese N."/>
            <person name="Submissions S."/>
        </authorList>
    </citation>
    <scope>NUCLEOTIDE SEQUENCE [LARGE SCALE GENOMIC DNA]</scope>
    <source>
        <strain evidence="2 4">CGMCC 1.7071</strain>
    </source>
</reference>
<proteinExistence type="predicted"/>
<organism evidence="1 3">
    <name type="scientific">Rhizobium tibeticum</name>
    <dbReference type="NCBI Taxonomy" id="501024"/>
    <lineage>
        <taxon>Bacteria</taxon>
        <taxon>Pseudomonadati</taxon>
        <taxon>Pseudomonadota</taxon>
        <taxon>Alphaproteobacteria</taxon>
        <taxon>Hyphomicrobiales</taxon>
        <taxon>Rhizobiaceae</taxon>
        <taxon>Rhizobium/Agrobacterium group</taxon>
        <taxon>Rhizobium</taxon>
    </lineage>
</organism>
<keyword evidence="4" id="KW-1185">Reference proteome</keyword>
<accession>A0A1H8WGP9</accession>
<evidence type="ECO:0000313" key="4">
    <source>
        <dbReference type="Proteomes" id="UP000198939"/>
    </source>
</evidence>
<sequence>MDTSAPITRLLLLPSISFVGAGTLSVADVRLLVHLVDILRYE</sequence>
<evidence type="ECO:0000313" key="1">
    <source>
        <dbReference type="EMBL" id="SEI21079.1"/>
    </source>
</evidence>
<evidence type="ECO:0000313" key="3">
    <source>
        <dbReference type="Proteomes" id="UP000183063"/>
    </source>
</evidence>
<reference evidence="1" key="1">
    <citation type="submission" date="2016-10" db="EMBL/GenBank/DDBJ databases">
        <authorList>
            <person name="de Groot N.N."/>
        </authorList>
    </citation>
    <scope>NUCLEOTIDE SEQUENCE [LARGE SCALE GENOMIC DNA]</scope>
    <source>
        <strain evidence="1">CCBAU85039</strain>
    </source>
</reference>
<dbReference type="EMBL" id="FNXB01000079">
    <property type="protein sequence ID" value="SEI21079.1"/>
    <property type="molecule type" value="Genomic_DNA"/>
</dbReference>
<dbReference type="Proteomes" id="UP000183063">
    <property type="component" value="Unassembled WGS sequence"/>
</dbReference>
<name>A0A1H8WGP9_9HYPH</name>
<dbReference type="Proteomes" id="UP000198939">
    <property type="component" value="Unassembled WGS sequence"/>
</dbReference>